<feature type="region of interest" description="Disordered" evidence="1">
    <location>
        <begin position="1"/>
        <end position="52"/>
    </location>
</feature>
<name>A0A813LDC4_POLGL</name>
<evidence type="ECO:0000256" key="2">
    <source>
        <dbReference type="SAM" id="Phobius"/>
    </source>
</evidence>
<keyword evidence="2" id="KW-0472">Membrane</keyword>
<evidence type="ECO:0000313" key="4">
    <source>
        <dbReference type="Proteomes" id="UP000626109"/>
    </source>
</evidence>
<evidence type="ECO:0000256" key="1">
    <source>
        <dbReference type="SAM" id="MobiDB-lite"/>
    </source>
</evidence>
<organism evidence="3 4">
    <name type="scientific">Polarella glacialis</name>
    <name type="common">Dinoflagellate</name>
    <dbReference type="NCBI Taxonomy" id="89957"/>
    <lineage>
        <taxon>Eukaryota</taxon>
        <taxon>Sar</taxon>
        <taxon>Alveolata</taxon>
        <taxon>Dinophyceae</taxon>
        <taxon>Suessiales</taxon>
        <taxon>Suessiaceae</taxon>
        <taxon>Polarella</taxon>
    </lineage>
</organism>
<protein>
    <submittedName>
        <fullName evidence="3">Uncharacterized protein</fullName>
    </submittedName>
</protein>
<dbReference type="Proteomes" id="UP000626109">
    <property type="component" value="Unassembled WGS sequence"/>
</dbReference>
<sequence>MPIDNELTMRLEQRRSDLSRSKEADVLANGEDSDLGPDRSPTPYRGVPAASTFPSKRSVVITNGGDFKSTIDQELIAKLQKRQSTILHQEREGGDVAGPSAPSAAGEVVQASGRSHIDSELMEKLQKRQTRSVQDMETSGRAVALKSTSSSFQAPIDGELAEKLRRRNSTIQQQEASGYVMQEQIAPAADVEDAIMAAARGGQDDADELVRKLARRRNVVEAGGDHFQKDRDGGLIVRKADMSKVSQAGEDAAAECTACAVEENSSPGPSSRRSAYWIWLLFFVVVPAIIAFFAADFNLSGFMAGLGGRF</sequence>
<dbReference type="AlphaFoldDB" id="A0A813LDC4"/>
<feature type="compositionally biased region" description="Basic and acidic residues" evidence="1">
    <location>
        <begin position="7"/>
        <end position="25"/>
    </location>
</feature>
<keyword evidence="2" id="KW-0812">Transmembrane</keyword>
<comment type="caution">
    <text evidence="3">The sequence shown here is derived from an EMBL/GenBank/DDBJ whole genome shotgun (WGS) entry which is preliminary data.</text>
</comment>
<keyword evidence="2" id="KW-1133">Transmembrane helix</keyword>
<evidence type="ECO:0000313" key="3">
    <source>
        <dbReference type="EMBL" id="CAE8730244.1"/>
    </source>
</evidence>
<proteinExistence type="predicted"/>
<dbReference type="EMBL" id="CAJNNW010035819">
    <property type="protein sequence ID" value="CAE8730244.1"/>
    <property type="molecule type" value="Genomic_DNA"/>
</dbReference>
<accession>A0A813LDC4</accession>
<feature type="transmembrane region" description="Helical" evidence="2">
    <location>
        <begin position="276"/>
        <end position="295"/>
    </location>
</feature>
<gene>
    <name evidence="3" type="ORF">PGLA2088_LOCUS45681</name>
</gene>
<reference evidence="3" key="1">
    <citation type="submission" date="2021-02" db="EMBL/GenBank/DDBJ databases">
        <authorList>
            <person name="Dougan E. K."/>
            <person name="Rhodes N."/>
            <person name="Thang M."/>
            <person name="Chan C."/>
        </authorList>
    </citation>
    <scope>NUCLEOTIDE SEQUENCE</scope>
</reference>